<comment type="caution">
    <text evidence="2">The sequence shown here is derived from an EMBL/GenBank/DDBJ whole genome shotgun (WGS) entry which is preliminary data.</text>
</comment>
<keyword evidence="1" id="KW-0472">Membrane</keyword>
<dbReference type="PANTHER" id="PTHR37305:SF1">
    <property type="entry name" value="MEMBRANE PROTEIN"/>
    <property type="match status" value="1"/>
</dbReference>
<dbReference type="Proteomes" id="UP001499841">
    <property type="component" value="Unassembled WGS sequence"/>
</dbReference>
<feature type="transmembrane region" description="Helical" evidence="1">
    <location>
        <begin position="121"/>
        <end position="142"/>
    </location>
</feature>
<feature type="transmembrane region" description="Helical" evidence="1">
    <location>
        <begin position="237"/>
        <end position="256"/>
    </location>
</feature>
<keyword evidence="3" id="KW-1185">Reference proteome</keyword>
<evidence type="ECO:0008006" key="4">
    <source>
        <dbReference type="Google" id="ProtNLM"/>
    </source>
</evidence>
<feature type="transmembrane region" description="Helical" evidence="1">
    <location>
        <begin position="209"/>
        <end position="230"/>
    </location>
</feature>
<feature type="transmembrane region" description="Helical" evidence="1">
    <location>
        <begin position="12"/>
        <end position="37"/>
    </location>
</feature>
<dbReference type="RefSeq" id="WP_345043408.1">
    <property type="nucleotide sequence ID" value="NZ_BAABBA010000019.1"/>
</dbReference>
<dbReference type="EMBL" id="BAABBA010000019">
    <property type="protein sequence ID" value="GAA4288878.1"/>
    <property type="molecule type" value="Genomic_DNA"/>
</dbReference>
<sequence>MTRLFRVELRRLISRRLVVLATAGAVVVTGMLLFGFWQSSQPMSGAERAQAQTEYERARADWEENGEEYLAQCLADEELERETTGQDVDYGCQDMEPKEEWFLRSAPPLKDSLPGVLSGGAFQLLFLAFLVGATFTAAEASTGSLSNWLTFEPRRLRVYGSKLLAAAVGVLPVTAVLLGVVVAGAWAIAGSFGLAGGMTAQDWSGAAATAGRILALCAVVAAVAAALGFLLRHTAAVLGVAVGWVVVVELMLAGYLERFQPWLVSRNVDGWISRGTTYFVNTCTTDSTGTLCEYTEKSLAFGHSAAYLLVLAALLVLAGALVFRRRDVV</sequence>
<evidence type="ECO:0000256" key="1">
    <source>
        <dbReference type="SAM" id="Phobius"/>
    </source>
</evidence>
<gene>
    <name evidence="2" type="ORF">GCM10022262_32380</name>
</gene>
<protein>
    <recommendedName>
        <fullName evidence="4">ABC transporter permease subunit</fullName>
    </recommendedName>
</protein>
<proteinExistence type="predicted"/>
<feature type="transmembrane region" description="Helical" evidence="1">
    <location>
        <begin position="304"/>
        <end position="323"/>
    </location>
</feature>
<keyword evidence="1" id="KW-1133">Transmembrane helix</keyword>
<reference evidence="3" key="1">
    <citation type="journal article" date="2019" name="Int. J. Syst. Evol. Microbiol.">
        <title>The Global Catalogue of Microorganisms (GCM) 10K type strain sequencing project: providing services to taxonomists for standard genome sequencing and annotation.</title>
        <authorList>
            <consortium name="The Broad Institute Genomics Platform"/>
            <consortium name="The Broad Institute Genome Sequencing Center for Infectious Disease"/>
            <person name="Wu L."/>
            <person name="Ma J."/>
        </authorList>
    </citation>
    <scope>NUCLEOTIDE SEQUENCE [LARGE SCALE GENOMIC DNA]</scope>
    <source>
        <strain evidence="3">JCM 17459</strain>
    </source>
</reference>
<dbReference type="PANTHER" id="PTHR37305">
    <property type="entry name" value="INTEGRAL MEMBRANE PROTEIN-RELATED"/>
    <property type="match status" value="1"/>
</dbReference>
<feature type="transmembrane region" description="Helical" evidence="1">
    <location>
        <begin position="163"/>
        <end position="189"/>
    </location>
</feature>
<keyword evidence="1" id="KW-0812">Transmembrane</keyword>
<name>A0ABP8EY05_9MICO</name>
<accession>A0ABP8EY05</accession>
<organism evidence="2 3">
    <name type="scientific">Georgenia daeguensis</name>
    <dbReference type="NCBI Taxonomy" id="908355"/>
    <lineage>
        <taxon>Bacteria</taxon>
        <taxon>Bacillati</taxon>
        <taxon>Actinomycetota</taxon>
        <taxon>Actinomycetes</taxon>
        <taxon>Micrococcales</taxon>
        <taxon>Bogoriellaceae</taxon>
        <taxon>Georgenia</taxon>
    </lineage>
</organism>
<evidence type="ECO:0000313" key="3">
    <source>
        <dbReference type="Proteomes" id="UP001499841"/>
    </source>
</evidence>
<evidence type="ECO:0000313" key="2">
    <source>
        <dbReference type="EMBL" id="GAA4288878.1"/>
    </source>
</evidence>